<dbReference type="Gene3D" id="1.10.10.10">
    <property type="entry name" value="Winged helix-like DNA-binding domain superfamily/Winged helix DNA-binding domain"/>
    <property type="match status" value="2"/>
</dbReference>
<sequence length="283" mass="32223">MTTIESSVGHAAAPPDETDDYIEVEGLYAHLEEAQTEDDRSYWRRRIIEKALPLADHIAYRFVNRGESREDLLQVARLALVKAVHRYDRNKGRFVSFAVPTVLGEIRRHFRDNTWGVHVPRRYQESTLAVRAAVDDLAQRNGRMPTVQDLASELGVTPDEIRQSEEARRAYRPLSINEDLPTEDGRPRLRSSVQGVEDAGFARVEDLTVLAELVRELPDRERAVLRMRFYDCLKQRDIAQCLGVSQVHVSRLLRSTIEQLRIRMCTDGVAIIAAASLAACHVR</sequence>
<evidence type="ECO:0000256" key="1">
    <source>
        <dbReference type="ARBA" id="ARBA00023015"/>
    </source>
</evidence>
<evidence type="ECO:0000259" key="5">
    <source>
        <dbReference type="Pfam" id="PF04539"/>
    </source>
</evidence>
<evidence type="ECO:0000313" key="9">
    <source>
        <dbReference type="Proteomes" id="UP000094243"/>
    </source>
</evidence>
<name>A0A1E3R5V2_9MYCO</name>
<dbReference type="Pfam" id="PF04542">
    <property type="entry name" value="Sigma70_r2"/>
    <property type="match status" value="1"/>
</dbReference>
<dbReference type="SUPFAM" id="SSF88659">
    <property type="entry name" value="Sigma3 and sigma4 domains of RNA polymerase sigma factors"/>
    <property type="match status" value="2"/>
</dbReference>
<comment type="caution">
    <text evidence="8">The sequence shown here is derived from an EMBL/GenBank/DDBJ whole genome shotgun (WGS) entry which is preliminary data.</text>
</comment>
<gene>
    <name evidence="8" type="ORF">BHQ17_23660</name>
</gene>
<dbReference type="EMBL" id="MIGZ01000189">
    <property type="protein sequence ID" value="ODQ85318.1"/>
    <property type="molecule type" value="Genomic_DNA"/>
</dbReference>
<dbReference type="InterPro" id="IPR013325">
    <property type="entry name" value="RNA_pol_sigma_r2"/>
</dbReference>
<dbReference type="InterPro" id="IPR007630">
    <property type="entry name" value="RNA_pol_sigma70_r4"/>
</dbReference>
<evidence type="ECO:0000256" key="2">
    <source>
        <dbReference type="ARBA" id="ARBA00023082"/>
    </source>
</evidence>
<dbReference type="InterPro" id="IPR014284">
    <property type="entry name" value="RNA_pol_sigma-70_dom"/>
</dbReference>
<dbReference type="NCBIfam" id="TIGR02980">
    <property type="entry name" value="SigBFG"/>
    <property type="match status" value="1"/>
</dbReference>
<dbReference type="GO" id="GO:0003677">
    <property type="term" value="F:DNA binding"/>
    <property type="evidence" value="ECO:0007669"/>
    <property type="project" value="UniProtKB-KW"/>
</dbReference>
<dbReference type="GO" id="GO:0016987">
    <property type="term" value="F:sigma factor activity"/>
    <property type="evidence" value="ECO:0007669"/>
    <property type="project" value="UniProtKB-KW"/>
</dbReference>
<evidence type="ECO:0000256" key="3">
    <source>
        <dbReference type="ARBA" id="ARBA00023125"/>
    </source>
</evidence>
<dbReference type="NCBIfam" id="TIGR02937">
    <property type="entry name" value="sigma70-ECF"/>
    <property type="match status" value="1"/>
</dbReference>
<reference evidence="9" key="1">
    <citation type="submission" date="2016-09" db="EMBL/GenBank/DDBJ databases">
        <authorList>
            <person name="Greninger A.L."/>
            <person name="Jerome K.R."/>
            <person name="Mcnair B."/>
            <person name="Wallis C."/>
            <person name="Fang F."/>
        </authorList>
    </citation>
    <scope>NUCLEOTIDE SEQUENCE [LARGE SCALE GENOMIC DNA]</scope>
    <source>
        <strain evidence="9">M7</strain>
    </source>
</reference>
<organism evidence="8 9">
    <name type="scientific">Mycolicibacterium holsaticum</name>
    <dbReference type="NCBI Taxonomy" id="152142"/>
    <lineage>
        <taxon>Bacteria</taxon>
        <taxon>Bacillati</taxon>
        <taxon>Actinomycetota</taxon>
        <taxon>Actinomycetes</taxon>
        <taxon>Mycobacteriales</taxon>
        <taxon>Mycobacteriaceae</taxon>
        <taxon>Mycolicibacterium</taxon>
    </lineage>
</organism>
<evidence type="ECO:0000259" key="6">
    <source>
        <dbReference type="Pfam" id="PF04542"/>
    </source>
</evidence>
<dbReference type="OrthoDB" id="9804285at2"/>
<protein>
    <recommendedName>
        <fullName evidence="10">RNA polymerase subunit sigma</fullName>
    </recommendedName>
</protein>
<keyword evidence="1" id="KW-0805">Transcription regulation</keyword>
<dbReference type="InterPro" id="IPR014322">
    <property type="entry name" value="RNA_pol_sigma-B/F/G"/>
</dbReference>
<evidence type="ECO:0000256" key="4">
    <source>
        <dbReference type="ARBA" id="ARBA00023163"/>
    </source>
</evidence>
<keyword evidence="4" id="KW-0804">Transcription</keyword>
<dbReference type="InterPro" id="IPR007627">
    <property type="entry name" value="RNA_pol_sigma70_r2"/>
</dbReference>
<evidence type="ECO:0008006" key="10">
    <source>
        <dbReference type="Google" id="ProtNLM"/>
    </source>
</evidence>
<dbReference type="PANTHER" id="PTHR30385:SF4">
    <property type="entry name" value="RNA POLYMERASE SIGMA-E FACTOR"/>
    <property type="match status" value="1"/>
</dbReference>
<dbReference type="GO" id="GO:0006352">
    <property type="term" value="P:DNA-templated transcription initiation"/>
    <property type="evidence" value="ECO:0007669"/>
    <property type="project" value="InterPro"/>
</dbReference>
<evidence type="ECO:0000313" key="8">
    <source>
        <dbReference type="EMBL" id="ODQ85318.1"/>
    </source>
</evidence>
<dbReference type="PANTHER" id="PTHR30385">
    <property type="entry name" value="SIGMA FACTOR F FLAGELLAR"/>
    <property type="match status" value="1"/>
</dbReference>
<dbReference type="AlphaFoldDB" id="A0A1E3R5V2"/>
<dbReference type="CDD" id="cd06171">
    <property type="entry name" value="Sigma70_r4"/>
    <property type="match status" value="1"/>
</dbReference>
<dbReference type="PRINTS" id="PR00046">
    <property type="entry name" value="SIGMA70FCT"/>
</dbReference>
<keyword evidence="2" id="KW-0731">Sigma factor</keyword>
<evidence type="ECO:0000259" key="7">
    <source>
        <dbReference type="Pfam" id="PF04545"/>
    </source>
</evidence>
<dbReference type="RefSeq" id="WP_069407505.1">
    <property type="nucleotide sequence ID" value="NZ_MIGZ01000189.1"/>
</dbReference>
<proteinExistence type="predicted"/>
<keyword evidence="3" id="KW-0238">DNA-binding</keyword>
<feature type="domain" description="RNA polymerase sigma-70 region 4" evidence="7">
    <location>
        <begin position="215"/>
        <end position="261"/>
    </location>
</feature>
<keyword evidence="9" id="KW-1185">Reference proteome</keyword>
<feature type="domain" description="RNA polymerase sigma-70 region 2" evidence="6">
    <location>
        <begin position="48"/>
        <end position="115"/>
    </location>
</feature>
<dbReference type="InterPro" id="IPR000943">
    <property type="entry name" value="RNA_pol_sigma70"/>
</dbReference>
<accession>A0A1E3R5V2</accession>
<dbReference type="InterPro" id="IPR007624">
    <property type="entry name" value="RNA_pol_sigma70_r3"/>
</dbReference>
<dbReference type="Gene3D" id="1.20.120.1810">
    <property type="match status" value="1"/>
</dbReference>
<dbReference type="Proteomes" id="UP000094243">
    <property type="component" value="Unassembled WGS sequence"/>
</dbReference>
<dbReference type="Pfam" id="PF04545">
    <property type="entry name" value="Sigma70_r4"/>
    <property type="match status" value="1"/>
</dbReference>
<dbReference type="SUPFAM" id="SSF88946">
    <property type="entry name" value="Sigma2 domain of RNA polymerase sigma factors"/>
    <property type="match status" value="1"/>
</dbReference>
<dbReference type="Pfam" id="PF04539">
    <property type="entry name" value="Sigma70_r3"/>
    <property type="match status" value="1"/>
</dbReference>
<feature type="domain" description="RNA polymerase sigma-70 region 3" evidence="5">
    <location>
        <begin position="128"/>
        <end position="176"/>
    </location>
</feature>
<dbReference type="InterPro" id="IPR013324">
    <property type="entry name" value="RNA_pol_sigma_r3/r4-like"/>
</dbReference>
<dbReference type="InterPro" id="IPR036388">
    <property type="entry name" value="WH-like_DNA-bd_sf"/>
</dbReference>